<accession>A0A024K084</accession>
<organism evidence="3">
    <name type="scientific">Mycobacterium triplex</name>
    <dbReference type="NCBI Taxonomy" id="47839"/>
    <lineage>
        <taxon>Bacteria</taxon>
        <taxon>Bacillati</taxon>
        <taxon>Actinomycetota</taxon>
        <taxon>Actinomycetes</taxon>
        <taxon>Mycobacteriales</taxon>
        <taxon>Mycobacteriaceae</taxon>
        <taxon>Mycobacterium</taxon>
        <taxon>Mycobacterium simiae complex</taxon>
    </lineage>
</organism>
<reference evidence="3" key="1">
    <citation type="journal article" date="2014" name="Genome Announc.">
        <title>Draft Genome Sequence of Mycobacterium triplex DSM 44626.</title>
        <authorList>
            <person name="Sassi M."/>
            <person name="Croce O."/>
            <person name="Robert C."/>
            <person name="Raoult D."/>
            <person name="Drancourt M."/>
        </authorList>
    </citation>
    <scope>NUCLEOTIDE SEQUENCE [LARGE SCALE GENOMIC DNA]</scope>
    <source>
        <strain evidence="3">DSM 44626</strain>
    </source>
</reference>
<dbReference type="Gene3D" id="3.40.1000.70">
    <property type="entry name" value="PknH-like extracellular domain"/>
    <property type="match status" value="1"/>
</dbReference>
<evidence type="ECO:0000313" key="3">
    <source>
        <dbReference type="EMBL" id="CDO89475.1"/>
    </source>
</evidence>
<dbReference type="EMBL" id="HG964446">
    <property type="protein sequence ID" value="CDO89475.1"/>
    <property type="molecule type" value="Genomic_DNA"/>
</dbReference>
<evidence type="ECO:0000313" key="4">
    <source>
        <dbReference type="EMBL" id="ORX04845.1"/>
    </source>
</evidence>
<reference evidence="3" key="2">
    <citation type="submission" date="2014-04" db="EMBL/GenBank/DDBJ databases">
        <authorList>
            <person name="Xu Y.W."/>
            <person name="Yang Q."/>
        </authorList>
    </citation>
    <scope>NUCLEOTIDE SEQUENCE</scope>
    <source>
        <strain evidence="3">DSM 44626</strain>
    </source>
</reference>
<dbReference type="InterPro" id="IPR038232">
    <property type="entry name" value="PknH-like_Extracell_sf"/>
</dbReference>
<dbReference type="RefSeq" id="WP_036470111.1">
    <property type="nucleotide sequence ID" value="NZ_HG964446.1"/>
</dbReference>
<evidence type="ECO:0000256" key="1">
    <source>
        <dbReference type="SAM" id="MobiDB-lite"/>
    </source>
</evidence>
<dbReference type="EMBL" id="LQPY01000017">
    <property type="protein sequence ID" value="ORX04845.1"/>
    <property type="molecule type" value="Genomic_DNA"/>
</dbReference>
<evidence type="ECO:0000313" key="5">
    <source>
        <dbReference type="Proteomes" id="UP000193710"/>
    </source>
</evidence>
<dbReference type="Pfam" id="PF14032">
    <property type="entry name" value="PknH_C"/>
    <property type="match status" value="1"/>
</dbReference>
<evidence type="ECO:0000259" key="2">
    <source>
        <dbReference type="Pfam" id="PF14032"/>
    </source>
</evidence>
<gene>
    <name evidence="4" type="ORF">AWC29_13160</name>
    <name evidence="3" type="ORF">BN973_03851</name>
</gene>
<dbReference type="AlphaFoldDB" id="A0A024K084"/>
<dbReference type="OrthoDB" id="4761399at2"/>
<dbReference type="Proteomes" id="UP000193710">
    <property type="component" value="Unassembled WGS sequence"/>
</dbReference>
<dbReference type="STRING" id="47839.BN973_03851"/>
<dbReference type="Proteomes" id="UP000028880">
    <property type="component" value="Unassembled WGS sequence"/>
</dbReference>
<dbReference type="HOGENOM" id="CLU_060937_0_0_11"/>
<dbReference type="eggNOG" id="COG0515">
    <property type="taxonomic scope" value="Bacteria"/>
</dbReference>
<reference evidence="4 5" key="3">
    <citation type="submission" date="2016-01" db="EMBL/GenBank/DDBJ databases">
        <title>The new phylogeny of the genus Mycobacterium.</title>
        <authorList>
            <person name="Tarcisio F."/>
            <person name="Conor M."/>
            <person name="Antonella G."/>
            <person name="Elisabetta G."/>
            <person name="Giulia F.S."/>
            <person name="Sara T."/>
            <person name="Anna F."/>
            <person name="Clotilde B."/>
            <person name="Roberto B."/>
            <person name="Veronica D.S."/>
            <person name="Fabio R."/>
            <person name="Monica P."/>
            <person name="Olivier J."/>
            <person name="Enrico T."/>
            <person name="Nicola S."/>
        </authorList>
    </citation>
    <scope>NUCLEOTIDE SEQUENCE [LARGE SCALE GENOMIC DNA]</scope>
    <source>
        <strain evidence="4 5">DSM 44626</strain>
    </source>
</reference>
<sequence>MSQLPGFVAVAATALVVAACDSNGGGTGTTLSRPPSATSTKQALAPGALQDLMLGPAEVDTILGVTGSRTDKLSDSLQEDQTAGVGPSGFRFPEECLYITGPALAPVYANSGSTSAYGERISAPPSPGGSGSSDSRPDVNQYVVMFSSAQQASTFFDTSAQRWPACANRQGTVPDGPKSPGFQWKVGPVSNANGVLSTSVSVSLTKNGENIVKTCQRALTVRNNVAIDVVGCRPNPGDVGVDAANRIAGKVDKQ</sequence>
<name>A0A024K084_9MYCO</name>
<proteinExistence type="predicted"/>
<feature type="region of interest" description="Disordered" evidence="1">
    <location>
        <begin position="115"/>
        <end position="137"/>
    </location>
</feature>
<keyword evidence="5" id="KW-1185">Reference proteome</keyword>
<protein>
    <submittedName>
        <fullName evidence="3">PknM</fullName>
    </submittedName>
</protein>
<dbReference type="InterPro" id="IPR026954">
    <property type="entry name" value="PknH-like_Extracell"/>
</dbReference>
<feature type="domain" description="PknH-like extracellular" evidence="2">
    <location>
        <begin position="45"/>
        <end position="250"/>
    </location>
</feature>